<dbReference type="RefSeq" id="WP_118920273.1">
    <property type="nucleotide sequence ID" value="NZ_QWEG01000004.1"/>
</dbReference>
<protein>
    <submittedName>
        <fullName evidence="1">DUF1259 domain-containing protein</fullName>
    </submittedName>
</protein>
<evidence type="ECO:0000313" key="2">
    <source>
        <dbReference type="Proteomes" id="UP000284416"/>
    </source>
</evidence>
<sequence>MKKLIIIGLFFCSIFFPDYIYAKQNTDCKVLEQIFKTKVEAADGVCKVRIVRKNLDVMHMGKKVSQEMMDLAFDLAFEKVDEQMKVMGEMALLQNEVNPVLDELRKGGLEITAIHNHWLNEKPRIIYLHFQGKGDMIKEANSIINAIAVTKELKLIQQSADPLP</sequence>
<dbReference type="AlphaFoldDB" id="A0A417YWR9"/>
<dbReference type="Proteomes" id="UP000284416">
    <property type="component" value="Unassembled WGS sequence"/>
</dbReference>
<name>A0A417YWR9_9BACI</name>
<dbReference type="InterPro" id="IPR011094">
    <property type="entry name" value="Uncharacterised_LppY/LpqO"/>
</dbReference>
<keyword evidence="2" id="KW-1185">Reference proteome</keyword>
<organism evidence="1 2">
    <name type="scientific">Neobacillus notoginsengisoli</name>
    <dbReference type="NCBI Taxonomy" id="1578198"/>
    <lineage>
        <taxon>Bacteria</taxon>
        <taxon>Bacillati</taxon>
        <taxon>Bacillota</taxon>
        <taxon>Bacilli</taxon>
        <taxon>Bacillales</taxon>
        <taxon>Bacillaceae</taxon>
        <taxon>Neobacillus</taxon>
    </lineage>
</organism>
<evidence type="ECO:0000313" key="1">
    <source>
        <dbReference type="EMBL" id="RHW41691.1"/>
    </source>
</evidence>
<dbReference type="EMBL" id="QWEG01000004">
    <property type="protein sequence ID" value="RHW41691.1"/>
    <property type="molecule type" value="Genomic_DNA"/>
</dbReference>
<dbReference type="OrthoDB" id="4687120at2"/>
<gene>
    <name evidence="1" type="ORF">D1B31_08240</name>
</gene>
<accession>A0A417YWR9</accession>
<dbReference type="Pfam" id="PF07485">
    <property type="entry name" value="DUF1529"/>
    <property type="match status" value="1"/>
</dbReference>
<reference evidence="1 2" key="1">
    <citation type="journal article" date="2017" name="Int. J. Syst. Evol. Microbiol.">
        <title>Bacillus notoginsengisoli sp. nov., a novel bacterium isolated from the rhizosphere of Panax notoginseng.</title>
        <authorList>
            <person name="Zhang M.Y."/>
            <person name="Cheng J."/>
            <person name="Cai Y."/>
            <person name="Zhang T.Y."/>
            <person name="Wu Y.Y."/>
            <person name="Manikprabhu D."/>
            <person name="Li W.J."/>
            <person name="Zhang Y.X."/>
        </authorList>
    </citation>
    <scope>NUCLEOTIDE SEQUENCE [LARGE SCALE GENOMIC DNA]</scope>
    <source>
        <strain evidence="1 2">JCM 30743</strain>
    </source>
</reference>
<proteinExistence type="predicted"/>
<comment type="caution">
    <text evidence="1">The sequence shown here is derived from an EMBL/GenBank/DDBJ whole genome shotgun (WGS) entry which is preliminary data.</text>
</comment>